<feature type="domain" description="DUF3592" evidence="3">
    <location>
        <begin position="89"/>
        <end position="157"/>
    </location>
</feature>
<evidence type="ECO:0000313" key="5">
    <source>
        <dbReference type="Proteomes" id="UP000762676"/>
    </source>
</evidence>
<keyword evidence="5" id="KW-1185">Reference proteome</keyword>
<keyword evidence="2" id="KW-0812">Transmembrane</keyword>
<accession>A0AAV4GVF3</accession>
<feature type="compositionally biased region" description="Low complexity" evidence="1">
    <location>
        <begin position="28"/>
        <end position="39"/>
    </location>
</feature>
<evidence type="ECO:0000256" key="2">
    <source>
        <dbReference type="SAM" id="Phobius"/>
    </source>
</evidence>
<dbReference type="Pfam" id="PF12158">
    <property type="entry name" value="DUF3592"/>
    <property type="match status" value="1"/>
</dbReference>
<dbReference type="Proteomes" id="UP000762676">
    <property type="component" value="Unassembled WGS sequence"/>
</dbReference>
<dbReference type="InterPro" id="IPR021994">
    <property type="entry name" value="DUF3592"/>
</dbReference>
<reference evidence="4 5" key="1">
    <citation type="journal article" date="2021" name="Elife">
        <title>Chloroplast acquisition without the gene transfer in kleptoplastic sea slugs, Plakobranchus ocellatus.</title>
        <authorList>
            <person name="Maeda T."/>
            <person name="Takahashi S."/>
            <person name="Yoshida T."/>
            <person name="Shimamura S."/>
            <person name="Takaki Y."/>
            <person name="Nagai Y."/>
            <person name="Toyoda A."/>
            <person name="Suzuki Y."/>
            <person name="Arimoto A."/>
            <person name="Ishii H."/>
            <person name="Satoh N."/>
            <person name="Nishiyama T."/>
            <person name="Hasebe M."/>
            <person name="Maruyama T."/>
            <person name="Minagawa J."/>
            <person name="Obokata J."/>
            <person name="Shigenobu S."/>
        </authorList>
    </citation>
    <scope>NUCLEOTIDE SEQUENCE [LARGE SCALE GENOMIC DNA]</scope>
</reference>
<name>A0AAV4GVF3_9GAST</name>
<proteinExistence type="predicted"/>
<protein>
    <recommendedName>
        <fullName evidence="3">DUF3592 domain-containing protein</fullName>
    </recommendedName>
</protein>
<evidence type="ECO:0000256" key="1">
    <source>
        <dbReference type="SAM" id="MobiDB-lite"/>
    </source>
</evidence>
<dbReference type="EMBL" id="BMAT01005152">
    <property type="protein sequence ID" value="GFR88340.1"/>
    <property type="molecule type" value="Genomic_DNA"/>
</dbReference>
<evidence type="ECO:0000259" key="3">
    <source>
        <dbReference type="Pfam" id="PF12158"/>
    </source>
</evidence>
<evidence type="ECO:0000313" key="4">
    <source>
        <dbReference type="EMBL" id="GFR88340.1"/>
    </source>
</evidence>
<feature type="transmembrane region" description="Helical" evidence="2">
    <location>
        <begin position="56"/>
        <end position="77"/>
    </location>
</feature>
<feature type="transmembrane region" description="Helical" evidence="2">
    <location>
        <begin position="166"/>
        <end position="187"/>
    </location>
</feature>
<keyword evidence="2" id="KW-1133">Transmembrane helix</keyword>
<dbReference type="AlphaFoldDB" id="A0AAV4GVF3"/>
<sequence>MAVNVSSLRGGWGDKNTPASGGGCKDISASSSSSSLCAPAGVSSRLRKGVSVFGRIYSVVGAIIGAIIAIICILLGVSALRSPYTATAQATVTQVTSCVQANATNQAAYTCVVNVSYTAAGKQHIATDLIVTQNSPPRKGSTLTLHYNPSAPSKVVHAPLPQKQGWVLISIGILVGGFTTGVAVATFKSEAFAEGYGLLEIVLTIFRLF</sequence>
<organism evidence="4 5">
    <name type="scientific">Elysia marginata</name>
    <dbReference type="NCBI Taxonomy" id="1093978"/>
    <lineage>
        <taxon>Eukaryota</taxon>
        <taxon>Metazoa</taxon>
        <taxon>Spiralia</taxon>
        <taxon>Lophotrochozoa</taxon>
        <taxon>Mollusca</taxon>
        <taxon>Gastropoda</taxon>
        <taxon>Heterobranchia</taxon>
        <taxon>Euthyneura</taxon>
        <taxon>Panpulmonata</taxon>
        <taxon>Sacoglossa</taxon>
        <taxon>Placobranchoidea</taxon>
        <taxon>Plakobranchidae</taxon>
        <taxon>Elysia</taxon>
    </lineage>
</organism>
<gene>
    <name evidence="4" type="ORF">ElyMa_002515000</name>
</gene>
<comment type="caution">
    <text evidence="4">The sequence shown here is derived from an EMBL/GenBank/DDBJ whole genome shotgun (WGS) entry which is preliminary data.</text>
</comment>
<feature type="region of interest" description="Disordered" evidence="1">
    <location>
        <begin position="18"/>
        <end position="39"/>
    </location>
</feature>
<keyword evidence="2" id="KW-0472">Membrane</keyword>